<comment type="caution">
    <text evidence="2">The sequence shown here is derived from an EMBL/GenBank/DDBJ whole genome shotgun (WGS) entry which is preliminary data.</text>
</comment>
<gene>
    <name evidence="2" type="ORF">HKN21_14860</name>
</gene>
<organism evidence="2 3">
    <name type="scientific">Eiseniibacteriota bacterium</name>
    <dbReference type="NCBI Taxonomy" id="2212470"/>
    <lineage>
        <taxon>Bacteria</taxon>
        <taxon>Candidatus Eiseniibacteriota</taxon>
    </lineage>
</organism>
<evidence type="ECO:0000256" key="1">
    <source>
        <dbReference type="SAM" id="Phobius"/>
    </source>
</evidence>
<protein>
    <submittedName>
        <fullName evidence="2">Uncharacterized protein</fullName>
    </submittedName>
</protein>
<proteinExistence type="predicted"/>
<accession>A0A7Y2EBT4</accession>
<dbReference type="Proteomes" id="UP000547674">
    <property type="component" value="Unassembled WGS sequence"/>
</dbReference>
<feature type="transmembrane region" description="Helical" evidence="1">
    <location>
        <begin position="26"/>
        <end position="46"/>
    </location>
</feature>
<evidence type="ECO:0000313" key="2">
    <source>
        <dbReference type="EMBL" id="NNF08042.1"/>
    </source>
</evidence>
<keyword evidence="1" id="KW-1133">Transmembrane helix</keyword>
<keyword evidence="1" id="KW-0812">Transmembrane</keyword>
<evidence type="ECO:0000313" key="3">
    <source>
        <dbReference type="Proteomes" id="UP000547674"/>
    </source>
</evidence>
<reference evidence="2 3" key="1">
    <citation type="submission" date="2020-03" db="EMBL/GenBank/DDBJ databases">
        <title>Metabolic flexibility allows generalist bacteria to become dominant in a frequently disturbed ecosystem.</title>
        <authorList>
            <person name="Chen Y.-J."/>
            <person name="Leung P.M."/>
            <person name="Bay S.K."/>
            <person name="Hugenholtz P."/>
            <person name="Kessler A.J."/>
            <person name="Shelley G."/>
            <person name="Waite D.W."/>
            <person name="Cook P.L."/>
            <person name="Greening C."/>
        </authorList>
    </citation>
    <scope>NUCLEOTIDE SEQUENCE [LARGE SCALE GENOMIC DNA]</scope>
    <source>
        <strain evidence="2">SS_bin_28</strain>
    </source>
</reference>
<dbReference type="EMBL" id="JABDJR010000599">
    <property type="protein sequence ID" value="NNF08042.1"/>
    <property type="molecule type" value="Genomic_DNA"/>
</dbReference>
<dbReference type="AlphaFoldDB" id="A0A7Y2EBT4"/>
<name>A0A7Y2EBT4_UNCEI</name>
<keyword evidence="1" id="KW-0472">Membrane</keyword>
<sequence length="72" mass="8061">MLALLVLPFVLDPTRARQVSELIHYALATIFGVAAVHVVLMGLVNLRSLREGHRETPELQLVPSQGEQRRHP</sequence>